<dbReference type="SMART" id="SM00220">
    <property type="entry name" value="S_TKc"/>
    <property type="match status" value="1"/>
</dbReference>
<dbReference type="Pfam" id="PF00069">
    <property type="entry name" value="Pkinase"/>
    <property type="match status" value="1"/>
</dbReference>
<dbReference type="GO" id="GO:0005524">
    <property type="term" value="F:ATP binding"/>
    <property type="evidence" value="ECO:0007669"/>
    <property type="project" value="UniProtKB-UniRule"/>
</dbReference>
<keyword evidence="3" id="KW-0418">Kinase</keyword>
<dbReference type="PROSITE" id="PS50011">
    <property type="entry name" value="PROTEIN_KINASE_DOM"/>
    <property type="match status" value="1"/>
</dbReference>
<sequence length="437" mass="46193">MQQLLTDDPVELGGYQLLGRLGQGGMGVVYIGRGPQGDVVALKVVRPEHASDSEFRRRFLREVRVAQEMTGPGLVKIVAADTDAAQPWLATEYIAGPTLADAVIRHGPLGTPAWAGIAHQLGTALHTVHEAGTVHRDLKPANVLLSRTGPHLIDFGIARTHNDSALTNVGQAVGTIGYMAPEYLTTATADERADLFAFGAVLAYAATGRHPFGQGRWEEVQYRSVHEPPDLAGLSPHIAALLAALLDKNPYRRPPLSAALQEIPSPDPAQAWLPAAILADIAAAAEHVLRLKAPQNTRLVDPQTESTHRATFLEIVPAPPRPPLWGRLKDAFNGVPVDEGPAIQELRLGRAAAASGGPIAFLANEHETCSACSGRGTTAAGLCRSCSGSGHLPGTPQSVSITFAPGISSGTFLVLPGMGYPDNEGNRSDLYLAVHIR</sequence>
<dbReference type="PANTHER" id="PTHR43289:SF34">
    <property type="entry name" value="SERINE_THREONINE-PROTEIN KINASE YBDM-RELATED"/>
    <property type="match status" value="1"/>
</dbReference>
<dbReference type="PROSITE" id="PS00107">
    <property type="entry name" value="PROTEIN_KINASE_ATP"/>
    <property type="match status" value="1"/>
</dbReference>
<evidence type="ECO:0000256" key="5">
    <source>
        <dbReference type="PROSITE-ProRule" id="PRU10141"/>
    </source>
</evidence>
<dbReference type="Gene3D" id="3.30.200.20">
    <property type="entry name" value="Phosphorylase Kinase, domain 1"/>
    <property type="match status" value="1"/>
</dbReference>
<dbReference type="PANTHER" id="PTHR43289">
    <property type="entry name" value="MITOGEN-ACTIVATED PROTEIN KINASE KINASE KINASE 20-RELATED"/>
    <property type="match status" value="1"/>
</dbReference>
<dbReference type="InterPro" id="IPR000719">
    <property type="entry name" value="Prot_kinase_dom"/>
</dbReference>
<dbReference type="SUPFAM" id="SSF49493">
    <property type="entry name" value="HSP40/DnaJ peptide-binding domain"/>
    <property type="match status" value="1"/>
</dbReference>
<keyword evidence="8" id="KW-1185">Reference proteome</keyword>
<feature type="domain" description="Protein kinase" evidence="6">
    <location>
        <begin position="15"/>
        <end position="273"/>
    </location>
</feature>
<dbReference type="InterPro" id="IPR011009">
    <property type="entry name" value="Kinase-like_dom_sf"/>
</dbReference>
<dbReference type="GO" id="GO:0051082">
    <property type="term" value="F:unfolded protein binding"/>
    <property type="evidence" value="ECO:0007669"/>
    <property type="project" value="InterPro"/>
</dbReference>
<dbReference type="GO" id="GO:0006457">
    <property type="term" value="P:protein folding"/>
    <property type="evidence" value="ECO:0007669"/>
    <property type="project" value="InterPro"/>
</dbReference>
<keyword evidence="1" id="KW-0808">Transferase</keyword>
<keyword evidence="4 5" id="KW-0067">ATP-binding</keyword>
<evidence type="ECO:0000313" key="7">
    <source>
        <dbReference type="EMBL" id="MQT02830.1"/>
    </source>
</evidence>
<dbReference type="InterPro" id="IPR008971">
    <property type="entry name" value="HSP40/DnaJ_pept-bd"/>
</dbReference>
<comment type="caution">
    <text evidence="7">The sequence shown here is derived from an EMBL/GenBank/DDBJ whole genome shotgun (WGS) entry which is preliminary data.</text>
</comment>
<dbReference type="AlphaFoldDB" id="A0A646KL76"/>
<evidence type="ECO:0000313" key="8">
    <source>
        <dbReference type="Proteomes" id="UP000419138"/>
    </source>
</evidence>
<dbReference type="Proteomes" id="UP000419138">
    <property type="component" value="Unassembled WGS sequence"/>
</dbReference>
<keyword evidence="2 5" id="KW-0547">Nucleotide-binding</keyword>
<evidence type="ECO:0000256" key="1">
    <source>
        <dbReference type="ARBA" id="ARBA00022679"/>
    </source>
</evidence>
<dbReference type="Gene3D" id="2.60.260.20">
    <property type="entry name" value="Urease metallochaperone UreE, N-terminal domain"/>
    <property type="match status" value="1"/>
</dbReference>
<evidence type="ECO:0000259" key="6">
    <source>
        <dbReference type="PROSITE" id="PS50011"/>
    </source>
</evidence>
<dbReference type="SUPFAM" id="SSF56112">
    <property type="entry name" value="Protein kinase-like (PK-like)"/>
    <property type="match status" value="1"/>
</dbReference>
<organism evidence="7 8">
    <name type="scientific">Streptomyces jumonjinensis</name>
    <dbReference type="NCBI Taxonomy" id="1945"/>
    <lineage>
        <taxon>Bacteria</taxon>
        <taxon>Bacillati</taxon>
        <taxon>Actinomycetota</taxon>
        <taxon>Actinomycetes</taxon>
        <taxon>Kitasatosporales</taxon>
        <taxon>Streptomycetaceae</taxon>
        <taxon>Streptomyces</taxon>
    </lineage>
</organism>
<name>A0A646KL76_STRJU</name>
<dbReference type="GO" id="GO:0004674">
    <property type="term" value="F:protein serine/threonine kinase activity"/>
    <property type="evidence" value="ECO:0007669"/>
    <property type="project" value="TreeGrafter"/>
</dbReference>
<evidence type="ECO:0000256" key="2">
    <source>
        <dbReference type="ARBA" id="ARBA00022741"/>
    </source>
</evidence>
<protein>
    <recommendedName>
        <fullName evidence="6">Protein kinase domain-containing protein</fullName>
    </recommendedName>
</protein>
<proteinExistence type="predicted"/>
<evidence type="ECO:0000256" key="3">
    <source>
        <dbReference type="ARBA" id="ARBA00022777"/>
    </source>
</evidence>
<gene>
    <name evidence="7" type="ORF">FF041_22350</name>
</gene>
<reference evidence="7 8" key="1">
    <citation type="submission" date="2019-05" db="EMBL/GenBank/DDBJ databases">
        <title>Comparative genomics and metabolomics analyses of clavulanic acid producing Streptomyces species provides insight into specialized metabolism and evolution of beta-lactam biosynthetic gene clusters.</title>
        <authorList>
            <person name="Moore M.A."/>
            <person name="Cruz-Morales P."/>
            <person name="Barona Gomez F."/>
            <person name="Kapil T."/>
        </authorList>
    </citation>
    <scope>NUCLEOTIDE SEQUENCE [LARGE SCALE GENOMIC DNA]</scope>
    <source>
        <strain evidence="7 8">NRRL 5741</strain>
    </source>
</reference>
<dbReference type="OrthoDB" id="4326333at2"/>
<dbReference type="EMBL" id="VCLA01000157">
    <property type="protein sequence ID" value="MQT02830.1"/>
    <property type="molecule type" value="Genomic_DNA"/>
</dbReference>
<dbReference type="InterPro" id="IPR017441">
    <property type="entry name" value="Protein_kinase_ATP_BS"/>
</dbReference>
<accession>A0A646KL76</accession>
<dbReference type="RefSeq" id="WP_153524402.1">
    <property type="nucleotide sequence ID" value="NZ_JBEPDZ010000038.1"/>
</dbReference>
<evidence type="ECO:0000256" key="4">
    <source>
        <dbReference type="ARBA" id="ARBA00022840"/>
    </source>
</evidence>
<dbReference type="CDD" id="cd14014">
    <property type="entry name" value="STKc_PknB_like"/>
    <property type="match status" value="1"/>
</dbReference>
<dbReference type="Gene3D" id="1.10.510.10">
    <property type="entry name" value="Transferase(Phosphotransferase) domain 1"/>
    <property type="match status" value="1"/>
</dbReference>
<feature type="binding site" evidence="5">
    <location>
        <position position="43"/>
    </location>
    <ligand>
        <name>ATP</name>
        <dbReference type="ChEBI" id="CHEBI:30616"/>
    </ligand>
</feature>